<sequence>MRDLHVHMKFKVVIVISMFLLFASGCSNKDELDSLMKPPKLSASQSQISEIMAKFIPKDARLIIPSYGENQKSIEYIDIDGDKKDEAIIFFKEEGKQSYDSKIGFLILKQIKDMWTNEAYISEYGNSIESVTFKDADGDRKNEIILDYKMEGSTIENIGIYKENESDFKKIFSAPCSNFILEDLDMDGTMELIVFNDEKCTLYRGDKQGLSEKDEADFLVFEGCSIVVQAVNKSSKAIFVKSESFSEEITVKDNKLQIIEN</sequence>
<dbReference type="InterPro" id="IPR028994">
    <property type="entry name" value="Integrin_alpha_N"/>
</dbReference>
<dbReference type="AlphaFoldDB" id="A0A3E2NE13"/>
<comment type="caution">
    <text evidence="1">The sequence shown here is derived from an EMBL/GenBank/DDBJ whole genome shotgun (WGS) entry which is preliminary data.</text>
</comment>
<dbReference type="RefSeq" id="WP_117416746.1">
    <property type="nucleotide sequence ID" value="NZ_QOHO01000026.1"/>
</dbReference>
<organism evidence="1 2">
    <name type="scientific">Lacrimispora amygdalina</name>
    <dbReference type="NCBI Taxonomy" id="253257"/>
    <lineage>
        <taxon>Bacteria</taxon>
        <taxon>Bacillati</taxon>
        <taxon>Bacillota</taxon>
        <taxon>Clostridia</taxon>
        <taxon>Lachnospirales</taxon>
        <taxon>Lachnospiraceae</taxon>
        <taxon>Lacrimispora</taxon>
    </lineage>
</organism>
<dbReference type="PROSITE" id="PS51257">
    <property type="entry name" value="PROKAR_LIPOPROTEIN"/>
    <property type="match status" value="1"/>
</dbReference>
<gene>
    <name evidence="1" type="ORF">DS742_09440</name>
</gene>
<protein>
    <recommendedName>
        <fullName evidence="3">VCBS repeat-containing protein</fullName>
    </recommendedName>
</protein>
<dbReference type="EMBL" id="QOHO01000026">
    <property type="protein sequence ID" value="RFZ79235.1"/>
    <property type="molecule type" value="Genomic_DNA"/>
</dbReference>
<evidence type="ECO:0000313" key="2">
    <source>
        <dbReference type="Proteomes" id="UP000260680"/>
    </source>
</evidence>
<evidence type="ECO:0008006" key="3">
    <source>
        <dbReference type="Google" id="ProtNLM"/>
    </source>
</evidence>
<name>A0A3E2NE13_9FIRM</name>
<dbReference type="OrthoDB" id="1743319at2"/>
<reference evidence="1 2" key="1">
    <citation type="submission" date="2018-07" db="EMBL/GenBank/DDBJ databases">
        <title>New species, Clostridium PI-S10-A1B.</title>
        <authorList>
            <person name="Krishna G."/>
            <person name="Summeta K."/>
            <person name="Shikha S."/>
            <person name="Prabhu P.B."/>
            <person name="Suresh K."/>
        </authorList>
    </citation>
    <scope>NUCLEOTIDE SEQUENCE [LARGE SCALE GENOMIC DNA]</scope>
    <source>
        <strain evidence="1 2">PI-S10-A1B</strain>
    </source>
</reference>
<evidence type="ECO:0000313" key="1">
    <source>
        <dbReference type="EMBL" id="RFZ79235.1"/>
    </source>
</evidence>
<accession>A0A3E2NE13</accession>
<dbReference type="Proteomes" id="UP000260680">
    <property type="component" value="Unassembled WGS sequence"/>
</dbReference>
<dbReference type="SUPFAM" id="SSF69318">
    <property type="entry name" value="Integrin alpha N-terminal domain"/>
    <property type="match status" value="1"/>
</dbReference>
<proteinExistence type="predicted"/>